<feature type="region of interest" description="Disordered" evidence="1">
    <location>
        <begin position="1"/>
        <end position="20"/>
    </location>
</feature>
<protein>
    <submittedName>
        <fullName evidence="2">Uncharacterized protein</fullName>
    </submittedName>
</protein>
<organism evidence="2 3">
    <name type="scientific">Streptomyces erythrochromogenes</name>
    <dbReference type="NCBI Taxonomy" id="285574"/>
    <lineage>
        <taxon>Bacteria</taxon>
        <taxon>Bacillati</taxon>
        <taxon>Actinomycetota</taxon>
        <taxon>Actinomycetes</taxon>
        <taxon>Kitasatosporales</taxon>
        <taxon>Streptomycetaceae</taxon>
        <taxon>Streptomyces</taxon>
    </lineage>
</organism>
<dbReference type="GeneID" id="95502309"/>
<dbReference type="EMBL" id="CP108037">
    <property type="protein sequence ID" value="WUN84548.1"/>
    <property type="molecule type" value="Genomic_DNA"/>
</dbReference>
<gene>
    <name evidence="2" type="ORF">OHA91_39680</name>
</gene>
<proteinExistence type="predicted"/>
<evidence type="ECO:0000313" key="2">
    <source>
        <dbReference type="EMBL" id="WUN84548.1"/>
    </source>
</evidence>
<evidence type="ECO:0000256" key="1">
    <source>
        <dbReference type="SAM" id="MobiDB-lite"/>
    </source>
</evidence>
<dbReference type="RefSeq" id="WP_328741270.1">
    <property type="nucleotide sequence ID" value="NZ_CP108037.1"/>
</dbReference>
<reference evidence="2" key="1">
    <citation type="submission" date="2022-10" db="EMBL/GenBank/DDBJ databases">
        <title>The complete genomes of actinobacterial strains from the NBC collection.</title>
        <authorList>
            <person name="Joergensen T.S."/>
            <person name="Alvarez Arevalo M."/>
            <person name="Sterndorff E.B."/>
            <person name="Faurdal D."/>
            <person name="Vuksanovic O."/>
            <person name="Mourched A.-S."/>
            <person name="Charusanti P."/>
            <person name="Shaw S."/>
            <person name="Blin K."/>
            <person name="Weber T."/>
        </authorList>
    </citation>
    <scope>NUCLEOTIDE SEQUENCE</scope>
    <source>
        <strain evidence="2">NBC_00303</strain>
        <plasmid evidence="2">unnamed1</plasmid>
    </source>
</reference>
<geneLocation type="plasmid" evidence="2 3">
    <name>unnamed1</name>
</geneLocation>
<accession>A0ABZ1QPD1</accession>
<keyword evidence="3" id="KW-1185">Reference proteome</keyword>
<keyword evidence="2" id="KW-0614">Plasmid</keyword>
<sequence length="290" mass="30772">MGQQINLPGGPQGPGKPHTALQLARAIGTPPARPLTDSPVPTSDEERRLTACEAALENLRIAFFAAGKALQVIRDGKLYRKGFTTFEAYTLERWDITPQYAGKLIRSWRVAEVAFEKAAKESNGLETAVSKRLGFTHAWVLVPLVEEHGVEAAAALYLTLLKKDGKLTSALVAAAAAAMPVDLVGHPRKLESWVEQFVLNYAPPVKATELDPAKTVRALQKASTAFAPAAVRAALEHDPSGTREAARSLILSLSESAGLTVLIEDDAPAVVPGARGGDDVEANTGLEATA</sequence>
<dbReference type="Proteomes" id="UP001432312">
    <property type="component" value="Plasmid unnamed1"/>
</dbReference>
<name>A0ABZ1QPD1_9ACTN</name>
<evidence type="ECO:0000313" key="3">
    <source>
        <dbReference type="Proteomes" id="UP001432312"/>
    </source>
</evidence>